<protein>
    <submittedName>
        <fullName evidence="9">Putative colanic acid biosysnthesis UDP-glucose lipid carrier transferase</fullName>
    </submittedName>
</protein>
<dbReference type="AlphaFoldDB" id="A0A1M6RBB3"/>
<dbReference type="InterPro" id="IPR003362">
    <property type="entry name" value="Bact_transf"/>
</dbReference>
<feature type="transmembrane region" description="Helical" evidence="7">
    <location>
        <begin position="12"/>
        <end position="35"/>
    </location>
</feature>
<dbReference type="NCBIfam" id="TIGR03025">
    <property type="entry name" value="EPS_sugtrans"/>
    <property type="match status" value="1"/>
</dbReference>
<dbReference type="Pfam" id="PF02397">
    <property type="entry name" value="Bac_transf"/>
    <property type="match status" value="1"/>
</dbReference>
<evidence type="ECO:0000256" key="5">
    <source>
        <dbReference type="ARBA" id="ARBA00022989"/>
    </source>
</evidence>
<keyword evidence="4 7" id="KW-0812">Transmembrane</keyword>
<feature type="domain" description="Bacterial sugar transferase" evidence="8">
    <location>
        <begin position="287"/>
        <end position="470"/>
    </location>
</feature>
<evidence type="ECO:0000256" key="3">
    <source>
        <dbReference type="ARBA" id="ARBA00022679"/>
    </source>
</evidence>
<keyword evidence="5 7" id="KW-1133">Transmembrane helix</keyword>
<proteinExistence type="inferred from homology"/>
<sequence>MRNNNQSNRIIKWLVTCGDFVLLNATILFATHFYWRVDTWPDKSLQIFILVNNVALILGEMRFSTIIHLRLIGAGDVIQRLVCLTLFQTVLAYVLLKVFDYYLPIGLLMFGIGTLFFILLLGKRVSERWFIRLYREAGRNSRAVTLVGSDSELIEIYKKLKYDSTLGYRILGYYGDEWTMDSDEQARGHELPKDLKRLGSYEDFVNAIDHPEDLQLGEELYLCVSRTQKRDIRKISKMCDHKLVRFFYVPVSVETIGLNLKRELLDDMEVYTTYENPLQNSVNKTLKRLFDIVMSIIFLIPTALIFPLVFLIIKIQSPGPILFRQKRTGLDGKDFDMLKFRSMHVNKDADKLQATKDDPRKYPFGNFMRKTNIDELPQFLNVLKGDMSIVGPRPHMLLHTEMYSQLIDKYMVRHFVKPGLTGWAQVTGFRGETKELWQMEGRVKRDIWYMENWSIWLDIRIIWMTVKTFFVHDEHAY</sequence>
<gene>
    <name evidence="9" type="ORF">SAMN05216463_101170</name>
</gene>
<feature type="transmembrane region" description="Helical" evidence="7">
    <location>
        <begin position="101"/>
        <end position="122"/>
    </location>
</feature>
<dbReference type="InterPro" id="IPR017475">
    <property type="entry name" value="EPS_sugar_tfrase"/>
</dbReference>
<dbReference type="PANTHER" id="PTHR30576:SF0">
    <property type="entry name" value="UNDECAPRENYL-PHOSPHATE N-ACETYLGALACTOSAMINYL 1-PHOSPHATE TRANSFERASE-RELATED"/>
    <property type="match status" value="1"/>
</dbReference>
<dbReference type="EMBL" id="FRBD01000001">
    <property type="protein sequence ID" value="SHK29617.1"/>
    <property type="molecule type" value="Genomic_DNA"/>
</dbReference>
<keyword evidence="3 9" id="KW-0808">Transferase</keyword>
<dbReference type="PANTHER" id="PTHR30576">
    <property type="entry name" value="COLANIC BIOSYNTHESIS UDP-GLUCOSE LIPID CARRIER TRANSFERASE"/>
    <property type="match status" value="1"/>
</dbReference>
<feature type="transmembrane region" description="Helical" evidence="7">
    <location>
        <begin position="289"/>
        <end position="313"/>
    </location>
</feature>
<organism evidence="9 10">
    <name type="scientific">Xylanibacter ruminicola</name>
    <name type="common">Prevotella ruminicola</name>
    <dbReference type="NCBI Taxonomy" id="839"/>
    <lineage>
        <taxon>Bacteria</taxon>
        <taxon>Pseudomonadati</taxon>
        <taxon>Bacteroidota</taxon>
        <taxon>Bacteroidia</taxon>
        <taxon>Bacteroidales</taxon>
        <taxon>Prevotellaceae</taxon>
        <taxon>Xylanibacter</taxon>
    </lineage>
</organism>
<dbReference type="GO" id="GO:0016020">
    <property type="term" value="C:membrane"/>
    <property type="evidence" value="ECO:0007669"/>
    <property type="project" value="UniProtKB-SubCell"/>
</dbReference>
<evidence type="ECO:0000256" key="6">
    <source>
        <dbReference type="ARBA" id="ARBA00023136"/>
    </source>
</evidence>
<evidence type="ECO:0000256" key="2">
    <source>
        <dbReference type="ARBA" id="ARBA00006464"/>
    </source>
</evidence>
<evidence type="ECO:0000256" key="7">
    <source>
        <dbReference type="SAM" id="Phobius"/>
    </source>
</evidence>
<evidence type="ECO:0000256" key="4">
    <source>
        <dbReference type="ARBA" id="ARBA00022692"/>
    </source>
</evidence>
<name>A0A1M6RBB3_XYLRU</name>
<feature type="transmembrane region" description="Helical" evidence="7">
    <location>
        <begin position="47"/>
        <end position="65"/>
    </location>
</feature>
<comment type="subcellular location">
    <subcellularLocation>
        <location evidence="1">Membrane</location>
        <topology evidence="1">Multi-pass membrane protein</topology>
    </subcellularLocation>
</comment>
<evidence type="ECO:0000256" key="1">
    <source>
        <dbReference type="ARBA" id="ARBA00004141"/>
    </source>
</evidence>
<evidence type="ECO:0000313" key="10">
    <source>
        <dbReference type="Proteomes" id="UP000184130"/>
    </source>
</evidence>
<evidence type="ECO:0000259" key="8">
    <source>
        <dbReference type="Pfam" id="PF02397"/>
    </source>
</evidence>
<dbReference type="GO" id="GO:0016780">
    <property type="term" value="F:phosphotransferase activity, for other substituted phosphate groups"/>
    <property type="evidence" value="ECO:0007669"/>
    <property type="project" value="TreeGrafter"/>
</dbReference>
<dbReference type="Proteomes" id="UP000184130">
    <property type="component" value="Unassembled WGS sequence"/>
</dbReference>
<dbReference type="RefSeq" id="WP_073203846.1">
    <property type="nucleotide sequence ID" value="NZ_FRBD01000001.1"/>
</dbReference>
<keyword evidence="6 7" id="KW-0472">Membrane</keyword>
<evidence type="ECO:0000313" key="9">
    <source>
        <dbReference type="EMBL" id="SHK29617.1"/>
    </source>
</evidence>
<accession>A0A1M6RBB3</accession>
<comment type="similarity">
    <text evidence="2">Belongs to the bacterial sugar transferase family.</text>
</comment>
<dbReference type="OrthoDB" id="9808602at2"/>
<feature type="transmembrane region" description="Helical" evidence="7">
    <location>
        <begin position="77"/>
        <end position="95"/>
    </location>
</feature>
<reference evidence="9 10" key="1">
    <citation type="submission" date="2016-11" db="EMBL/GenBank/DDBJ databases">
        <authorList>
            <person name="Jaros S."/>
            <person name="Januszkiewicz K."/>
            <person name="Wedrychowicz H."/>
        </authorList>
    </citation>
    <scope>NUCLEOTIDE SEQUENCE [LARGE SCALE GENOMIC DNA]</scope>
    <source>
        <strain evidence="9 10">KHT3</strain>
    </source>
</reference>
<dbReference type="Pfam" id="PF13727">
    <property type="entry name" value="CoA_binding_3"/>
    <property type="match status" value="1"/>
</dbReference>